<comment type="caution">
    <text evidence="6">The sequence shown here is derived from an EMBL/GenBank/DDBJ whole genome shotgun (WGS) entry which is preliminary data.</text>
</comment>
<dbReference type="Pfam" id="PF07638">
    <property type="entry name" value="Sigma70_ECF"/>
    <property type="match status" value="1"/>
</dbReference>
<feature type="domain" description="RNA polymerase sigma-70 ECF-like HTH" evidence="5">
    <location>
        <begin position="1"/>
        <end position="180"/>
    </location>
</feature>
<gene>
    <name evidence="6" type="ORF">S01H1_18078</name>
</gene>
<dbReference type="PANTHER" id="PTHR43133:SF39">
    <property type="entry name" value="SIMILAR TO RNA POLYMERASE SIGMA-E FACTOR"/>
    <property type="match status" value="1"/>
</dbReference>
<dbReference type="AlphaFoldDB" id="X0S8X1"/>
<evidence type="ECO:0000256" key="1">
    <source>
        <dbReference type="ARBA" id="ARBA00010641"/>
    </source>
</evidence>
<reference evidence="6" key="1">
    <citation type="journal article" date="2014" name="Front. Microbiol.">
        <title>High frequency of phylogenetically diverse reductive dehalogenase-homologous genes in deep subseafloor sedimentary metagenomes.</title>
        <authorList>
            <person name="Kawai M."/>
            <person name="Futagami T."/>
            <person name="Toyoda A."/>
            <person name="Takaki Y."/>
            <person name="Nishi S."/>
            <person name="Hori S."/>
            <person name="Arai W."/>
            <person name="Tsubouchi T."/>
            <person name="Morono Y."/>
            <person name="Uchiyama I."/>
            <person name="Ito T."/>
            <person name="Fujiyama A."/>
            <person name="Inagaki F."/>
            <person name="Takami H."/>
        </authorList>
    </citation>
    <scope>NUCLEOTIDE SEQUENCE</scope>
    <source>
        <strain evidence="6">Expedition CK06-06</strain>
    </source>
</reference>
<comment type="similarity">
    <text evidence="1">Belongs to the sigma-70 factor family. ECF subfamily.</text>
</comment>
<dbReference type="InterPro" id="IPR013325">
    <property type="entry name" value="RNA_pol_sigma_r2"/>
</dbReference>
<dbReference type="NCBIfam" id="TIGR02999">
    <property type="entry name" value="Sig-70_X6"/>
    <property type="match status" value="1"/>
</dbReference>
<dbReference type="GO" id="GO:0006352">
    <property type="term" value="P:DNA-templated transcription initiation"/>
    <property type="evidence" value="ECO:0007669"/>
    <property type="project" value="InterPro"/>
</dbReference>
<protein>
    <recommendedName>
        <fullName evidence="5">RNA polymerase sigma-70 ECF-like HTH domain-containing protein</fullName>
    </recommendedName>
</protein>
<dbReference type="SUPFAM" id="SSF88659">
    <property type="entry name" value="Sigma3 and sigma4 domains of RNA polymerase sigma factors"/>
    <property type="match status" value="1"/>
</dbReference>
<dbReference type="SUPFAM" id="SSF88946">
    <property type="entry name" value="Sigma2 domain of RNA polymerase sigma factors"/>
    <property type="match status" value="1"/>
</dbReference>
<dbReference type="InterPro" id="IPR013324">
    <property type="entry name" value="RNA_pol_sigma_r3/r4-like"/>
</dbReference>
<dbReference type="InterPro" id="IPR039425">
    <property type="entry name" value="RNA_pol_sigma-70-like"/>
</dbReference>
<keyword evidence="3" id="KW-0731">Sigma factor</keyword>
<dbReference type="Gene3D" id="1.10.10.10">
    <property type="entry name" value="Winged helix-like DNA-binding domain superfamily/Winged helix DNA-binding domain"/>
    <property type="match status" value="1"/>
</dbReference>
<keyword evidence="4" id="KW-0804">Transcription</keyword>
<proteinExistence type="inferred from homology"/>
<organism evidence="6">
    <name type="scientific">marine sediment metagenome</name>
    <dbReference type="NCBI Taxonomy" id="412755"/>
    <lineage>
        <taxon>unclassified sequences</taxon>
        <taxon>metagenomes</taxon>
        <taxon>ecological metagenomes</taxon>
    </lineage>
</organism>
<evidence type="ECO:0000256" key="2">
    <source>
        <dbReference type="ARBA" id="ARBA00023015"/>
    </source>
</evidence>
<evidence type="ECO:0000259" key="5">
    <source>
        <dbReference type="Pfam" id="PF07638"/>
    </source>
</evidence>
<dbReference type="EMBL" id="BARS01009637">
    <property type="protein sequence ID" value="GAF77468.1"/>
    <property type="molecule type" value="Genomic_DNA"/>
</dbReference>
<keyword evidence="2" id="KW-0805">Transcription regulation</keyword>
<evidence type="ECO:0000313" key="6">
    <source>
        <dbReference type="EMBL" id="GAF77468.1"/>
    </source>
</evidence>
<dbReference type="InterPro" id="IPR011517">
    <property type="entry name" value="RNA_pol_sigma70_ECF-like"/>
</dbReference>
<dbReference type="InterPro" id="IPR036388">
    <property type="entry name" value="WH-like_DNA-bd_sf"/>
</dbReference>
<evidence type="ECO:0000256" key="3">
    <source>
        <dbReference type="ARBA" id="ARBA00023082"/>
    </source>
</evidence>
<dbReference type="InterPro" id="IPR053812">
    <property type="entry name" value="HTH_Sigma70_ECF-like"/>
</dbReference>
<accession>X0S8X1</accession>
<evidence type="ECO:0000256" key="4">
    <source>
        <dbReference type="ARBA" id="ARBA00023163"/>
    </source>
</evidence>
<dbReference type="Gene3D" id="1.10.1740.10">
    <property type="match status" value="1"/>
</dbReference>
<dbReference type="GO" id="GO:0016987">
    <property type="term" value="F:sigma factor activity"/>
    <property type="evidence" value="ECO:0007669"/>
    <property type="project" value="UniProtKB-KW"/>
</dbReference>
<sequence>MSNVTRILTAIEQGDPQAADELLPAVYQELRRLAAQKLSRESPGQTLQATALVHEAYIRLVGEDQNWKGRTHFFAAAAEAMRRILIENARRKQSLKRGGGFQRIDLDDAEIAVEDPSTSLIALDEALTKLAQKDSVVAQLVKLRYFAGLTLDQVAKIQGISRRSASSHWAYARAWLHREITKADEHTSR</sequence>
<dbReference type="InterPro" id="IPR014284">
    <property type="entry name" value="RNA_pol_sigma-70_dom"/>
</dbReference>
<dbReference type="PANTHER" id="PTHR43133">
    <property type="entry name" value="RNA POLYMERASE ECF-TYPE SIGMA FACTO"/>
    <property type="match status" value="1"/>
</dbReference>
<name>X0S8X1_9ZZZZ</name>
<dbReference type="NCBIfam" id="TIGR02937">
    <property type="entry name" value="sigma70-ECF"/>
    <property type="match status" value="1"/>
</dbReference>